<name>A0ABM1F6J1_PRICU</name>
<dbReference type="Pfam" id="PF00001">
    <property type="entry name" value="7tm_1"/>
    <property type="match status" value="1"/>
</dbReference>
<feature type="transmembrane region" description="Helical" evidence="9">
    <location>
        <begin position="174"/>
        <end position="198"/>
    </location>
</feature>
<dbReference type="RefSeq" id="XP_014680062.1">
    <property type="nucleotide sequence ID" value="XM_014824576.1"/>
</dbReference>
<keyword evidence="6 9" id="KW-0472">Membrane</keyword>
<dbReference type="Gene3D" id="1.20.1070.10">
    <property type="entry name" value="Rhodopsin 7-helix transmembrane proteins"/>
    <property type="match status" value="1"/>
</dbReference>
<keyword evidence="3 9" id="KW-0812">Transmembrane</keyword>
<sequence length="215" mass="23779">IKWSQPYVCIWEPSYNREFVVFVGVVGHYVPLCIMIVCYSRVVTVVLRRRAVGAVATTSRDKPPVSTTLAMVSCSSNERRGGRSPAVGAAPPAVRTLHVLPSTGNGGGSTSDADAPSAVDTATAVNAARRQRKRDHERHVAVTLGYIIALFLVCWGPFYIVFDISAWAPDLVSPGLYTFCFWSTYLNSALNPFVYNFSNQEFRDAFKKIVLLRWL</sequence>
<keyword evidence="2" id="KW-1003">Cell membrane</keyword>
<feature type="non-terminal residue" evidence="12">
    <location>
        <position position="1"/>
    </location>
</feature>
<evidence type="ECO:0000256" key="3">
    <source>
        <dbReference type="ARBA" id="ARBA00022692"/>
    </source>
</evidence>
<feature type="transmembrane region" description="Helical" evidence="9">
    <location>
        <begin position="20"/>
        <end position="40"/>
    </location>
</feature>
<organism evidence="11 12">
    <name type="scientific">Priapulus caudatus</name>
    <name type="common">Priapulid worm</name>
    <dbReference type="NCBI Taxonomy" id="37621"/>
    <lineage>
        <taxon>Eukaryota</taxon>
        <taxon>Metazoa</taxon>
        <taxon>Ecdysozoa</taxon>
        <taxon>Scalidophora</taxon>
        <taxon>Priapulida</taxon>
        <taxon>Priapulimorpha</taxon>
        <taxon>Priapulimorphida</taxon>
        <taxon>Priapulidae</taxon>
        <taxon>Priapulus</taxon>
    </lineage>
</organism>
<reference evidence="12" key="1">
    <citation type="submission" date="2025-08" db="UniProtKB">
        <authorList>
            <consortium name="RefSeq"/>
        </authorList>
    </citation>
    <scope>IDENTIFICATION</scope>
</reference>
<dbReference type="Proteomes" id="UP000695022">
    <property type="component" value="Unplaced"/>
</dbReference>
<evidence type="ECO:0000256" key="1">
    <source>
        <dbReference type="ARBA" id="ARBA00004651"/>
    </source>
</evidence>
<dbReference type="PANTHER" id="PTHR24248">
    <property type="entry name" value="ADRENERGIC RECEPTOR-RELATED G-PROTEIN COUPLED RECEPTOR"/>
    <property type="match status" value="1"/>
</dbReference>
<keyword evidence="7" id="KW-0675">Receptor</keyword>
<evidence type="ECO:0000256" key="6">
    <source>
        <dbReference type="ARBA" id="ARBA00023136"/>
    </source>
</evidence>
<keyword evidence="8" id="KW-0807">Transducer</keyword>
<evidence type="ECO:0000313" key="12">
    <source>
        <dbReference type="RefSeq" id="XP_014680062.1"/>
    </source>
</evidence>
<protein>
    <submittedName>
        <fullName evidence="12">Alpha-1A adrenergic receptor-like</fullName>
    </submittedName>
</protein>
<dbReference type="InterPro" id="IPR000276">
    <property type="entry name" value="GPCR_Rhodpsn"/>
</dbReference>
<proteinExistence type="predicted"/>
<dbReference type="PRINTS" id="PR00237">
    <property type="entry name" value="GPCRRHODOPSN"/>
</dbReference>
<feature type="domain" description="G-protein coupled receptors family 1 profile" evidence="10">
    <location>
        <begin position="1"/>
        <end position="195"/>
    </location>
</feature>
<evidence type="ECO:0000256" key="8">
    <source>
        <dbReference type="ARBA" id="ARBA00023224"/>
    </source>
</evidence>
<evidence type="ECO:0000256" key="4">
    <source>
        <dbReference type="ARBA" id="ARBA00022989"/>
    </source>
</evidence>
<evidence type="ECO:0000256" key="9">
    <source>
        <dbReference type="SAM" id="Phobius"/>
    </source>
</evidence>
<comment type="subcellular location">
    <subcellularLocation>
        <location evidence="1">Cell membrane</location>
        <topology evidence="1">Multi-pass membrane protein</topology>
    </subcellularLocation>
</comment>
<dbReference type="SUPFAM" id="SSF81321">
    <property type="entry name" value="Family A G protein-coupled receptor-like"/>
    <property type="match status" value="1"/>
</dbReference>
<dbReference type="GeneID" id="106820018"/>
<keyword evidence="4 9" id="KW-1133">Transmembrane helix</keyword>
<feature type="transmembrane region" description="Helical" evidence="9">
    <location>
        <begin position="139"/>
        <end position="162"/>
    </location>
</feature>
<gene>
    <name evidence="12" type="primary">LOC106820018</name>
</gene>
<evidence type="ECO:0000313" key="11">
    <source>
        <dbReference type="Proteomes" id="UP000695022"/>
    </source>
</evidence>
<dbReference type="InterPro" id="IPR017452">
    <property type="entry name" value="GPCR_Rhodpsn_7TM"/>
</dbReference>
<keyword evidence="11" id="KW-1185">Reference proteome</keyword>
<dbReference type="PROSITE" id="PS50262">
    <property type="entry name" value="G_PROTEIN_RECEP_F1_2"/>
    <property type="match status" value="1"/>
</dbReference>
<evidence type="ECO:0000256" key="5">
    <source>
        <dbReference type="ARBA" id="ARBA00023040"/>
    </source>
</evidence>
<accession>A0ABM1F6J1</accession>
<evidence type="ECO:0000256" key="7">
    <source>
        <dbReference type="ARBA" id="ARBA00023170"/>
    </source>
</evidence>
<evidence type="ECO:0000256" key="2">
    <source>
        <dbReference type="ARBA" id="ARBA00022475"/>
    </source>
</evidence>
<evidence type="ECO:0000259" key="10">
    <source>
        <dbReference type="PROSITE" id="PS50262"/>
    </source>
</evidence>
<keyword evidence="5" id="KW-0297">G-protein coupled receptor</keyword>